<name>A0A212TMW9_9BACT</name>
<dbReference type="AlphaFoldDB" id="A0A212TMW9"/>
<keyword evidence="2" id="KW-1185">Reference proteome</keyword>
<evidence type="ECO:0000313" key="2">
    <source>
        <dbReference type="Proteomes" id="UP000198131"/>
    </source>
</evidence>
<gene>
    <name evidence="1" type="ORF">SAMN06265337_1915</name>
</gene>
<reference evidence="2" key="1">
    <citation type="submission" date="2017-06" db="EMBL/GenBank/DDBJ databases">
        <authorList>
            <person name="Varghese N."/>
            <person name="Submissions S."/>
        </authorList>
    </citation>
    <scope>NUCLEOTIDE SEQUENCE [LARGE SCALE GENOMIC DNA]</scope>
    <source>
        <strain evidence="2">DSM 11116</strain>
    </source>
</reference>
<sequence length="95" mass="10117">MSNVLLGLPGGISCVDMTQEKFMVTPSGNSTAVWTGTVPAASRPAKRLVFNSTYQETVNGVTRNYNTVAVTEPSGEIKLTLTAKPNGKDKKVKSK</sequence>
<proteinExistence type="predicted"/>
<dbReference type="Proteomes" id="UP000198131">
    <property type="component" value="Unassembled WGS sequence"/>
</dbReference>
<protein>
    <submittedName>
        <fullName evidence="1">Uncharacterized protein</fullName>
    </submittedName>
</protein>
<organism evidence="1 2">
    <name type="scientific">Hymenobacter gelipurpurascens</name>
    <dbReference type="NCBI Taxonomy" id="89968"/>
    <lineage>
        <taxon>Bacteria</taxon>
        <taxon>Pseudomonadati</taxon>
        <taxon>Bacteroidota</taxon>
        <taxon>Cytophagia</taxon>
        <taxon>Cytophagales</taxon>
        <taxon>Hymenobacteraceae</taxon>
        <taxon>Hymenobacter</taxon>
    </lineage>
</organism>
<evidence type="ECO:0000313" key="1">
    <source>
        <dbReference type="EMBL" id="SNC67335.1"/>
    </source>
</evidence>
<dbReference type="EMBL" id="FYEW01000001">
    <property type="protein sequence ID" value="SNC67335.1"/>
    <property type="molecule type" value="Genomic_DNA"/>
</dbReference>
<accession>A0A212TMW9</accession>